<dbReference type="Gene3D" id="3.40.50.720">
    <property type="entry name" value="NAD(P)-binding Rossmann-like Domain"/>
    <property type="match status" value="1"/>
</dbReference>
<dbReference type="AlphaFoldDB" id="A0A0U3B082"/>
<dbReference type="InterPro" id="IPR055170">
    <property type="entry name" value="GFO_IDH_MocA-like_dom"/>
</dbReference>
<feature type="domain" description="Gfo/Idh/MocA-like oxidoreductase N-terminal" evidence="3">
    <location>
        <begin position="5"/>
        <end position="123"/>
    </location>
</feature>
<accession>A0A0U3B082</accession>
<comment type="similarity">
    <text evidence="1">Belongs to the Gfo/Idh/MocA family.</text>
</comment>
<feature type="domain" description="GFO/IDH/MocA-like oxidoreductase" evidence="4">
    <location>
        <begin position="134"/>
        <end position="248"/>
    </location>
</feature>
<dbReference type="InterPro" id="IPR000683">
    <property type="entry name" value="Gfo/Idh/MocA-like_OxRdtase_N"/>
</dbReference>
<name>A0A0U3B082_9ACTN</name>
<dbReference type="Pfam" id="PF01408">
    <property type="entry name" value="GFO_IDH_MocA"/>
    <property type="match status" value="1"/>
</dbReference>
<dbReference type="InterPro" id="IPR036291">
    <property type="entry name" value="NAD(P)-bd_dom_sf"/>
</dbReference>
<dbReference type="EC" id="1.1.1.292" evidence="5"/>
<dbReference type="Pfam" id="PF22725">
    <property type="entry name" value="GFO_IDH_MocA_C3"/>
    <property type="match status" value="1"/>
</dbReference>
<gene>
    <name evidence="5" type="primary">smcB4</name>
    <name evidence="5" type="ORF">KSSN_24450</name>
</gene>
<dbReference type="PANTHER" id="PTHR22604">
    <property type="entry name" value="OXIDOREDUCTASES"/>
    <property type="match status" value="1"/>
</dbReference>
<dbReference type="InterPro" id="IPR050984">
    <property type="entry name" value="Gfo/Idh/MocA_domain"/>
</dbReference>
<protein>
    <submittedName>
        <fullName evidence="5">3-ketoreductase</fullName>
        <ecNumber evidence="5">1.1.1.292</ecNumber>
    </submittedName>
</protein>
<proteinExistence type="inferred from homology"/>
<evidence type="ECO:0000256" key="1">
    <source>
        <dbReference type="ARBA" id="ARBA00010928"/>
    </source>
</evidence>
<dbReference type="PANTHER" id="PTHR22604:SF105">
    <property type="entry name" value="TRANS-1,2-DIHYDROBENZENE-1,2-DIOL DEHYDROGENASE"/>
    <property type="match status" value="1"/>
</dbReference>
<evidence type="ECO:0000259" key="3">
    <source>
        <dbReference type="Pfam" id="PF01408"/>
    </source>
</evidence>
<evidence type="ECO:0000256" key="2">
    <source>
        <dbReference type="ARBA" id="ARBA00023002"/>
    </source>
</evidence>
<dbReference type="GO" id="GO:0033712">
    <property type="term" value="F:1,5-anhydro-D-fructose reductase (1,5-anhydro-D-mannitol-forming) activity"/>
    <property type="evidence" value="ECO:0007669"/>
    <property type="project" value="UniProtKB-EC"/>
</dbReference>
<dbReference type="GO" id="GO:0000166">
    <property type="term" value="F:nucleotide binding"/>
    <property type="evidence" value="ECO:0007669"/>
    <property type="project" value="InterPro"/>
</dbReference>
<dbReference type="EMBL" id="KU127235">
    <property type="protein sequence ID" value="ALT05938.1"/>
    <property type="molecule type" value="Genomic_DNA"/>
</dbReference>
<reference evidence="5" key="1">
    <citation type="submission" date="2015-10" db="EMBL/GenBank/DDBJ databases">
        <title>New simocyclinones: surprising evolutionary and biosynthetic insights.</title>
        <authorList>
            <person name="Bilyk O."/>
            <person name="Brotz E."/>
            <person name="Tokovenko B."/>
            <person name="Bechtold A."/>
            <person name="Paululat T."/>
            <person name="Luzhetskyy A."/>
        </authorList>
    </citation>
    <scope>NUCLEOTIDE SEQUENCE</scope>
    <source>
        <strain evidence="5">152608</strain>
    </source>
</reference>
<dbReference type="Gene3D" id="3.30.360.10">
    <property type="entry name" value="Dihydrodipicolinate Reductase, domain 2"/>
    <property type="match status" value="1"/>
</dbReference>
<keyword evidence="2 5" id="KW-0560">Oxidoreductase</keyword>
<evidence type="ECO:0000259" key="4">
    <source>
        <dbReference type="Pfam" id="PF22725"/>
    </source>
</evidence>
<dbReference type="SUPFAM" id="SSF51735">
    <property type="entry name" value="NAD(P)-binding Rossmann-fold domains"/>
    <property type="match status" value="1"/>
</dbReference>
<sequence length="323" mass="34963">MTPRVRIGIMGCADIARRRMLPAMAAADDIEVVAVASRTGPPAEELAGAYQCRPVTGYDGLLALPEVDAVYVPLPLALHSRWVEAALHAGKHVLVEKPLTADPGETRRLLDLASSRGLVLMENVMFVHHHRHDAVRRLLERGAIGELRSFHADFTVPRLPDQDIRYQPELGGGALWDVGLYPVRAAMHFLGDDLEVVGAVLGASPGRRVDTAGAVLLRRGGVTAQLTFGLEHAYASRYQLCGSTGRIRVDRAFAPPADHVPVIRVDSGGNSREIRLAPDDQVRNSLRAFTAAVRARKADDAVVHSCIRQADLLALVSEGGSWK</sequence>
<organism evidence="5">
    <name type="scientific">Kitasatospora sp. 152608</name>
    <dbReference type="NCBI Taxonomy" id="1769566"/>
    <lineage>
        <taxon>Bacteria</taxon>
        <taxon>Bacillati</taxon>
        <taxon>Actinomycetota</taxon>
        <taxon>Actinomycetes</taxon>
        <taxon>Kitasatosporales</taxon>
        <taxon>Streptomycetaceae</taxon>
        <taxon>Kitasatospora</taxon>
    </lineage>
</organism>
<dbReference type="SUPFAM" id="SSF55347">
    <property type="entry name" value="Glyceraldehyde-3-phosphate dehydrogenase-like, C-terminal domain"/>
    <property type="match status" value="1"/>
</dbReference>
<evidence type="ECO:0000313" key="5">
    <source>
        <dbReference type="EMBL" id="ALT05938.1"/>
    </source>
</evidence>